<evidence type="ECO:0000256" key="4">
    <source>
        <dbReference type="PROSITE-ProRule" id="PRU00284"/>
    </source>
</evidence>
<dbReference type="SMART" id="SM00304">
    <property type="entry name" value="HAMP"/>
    <property type="match status" value="1"/>
</dbReference>
<evidence type="ECO:0000313" key="9">
    <source>
        <dbReference type="Proteomes" id="UP000005019"/>
    </source>
</evidence>
<dbReference type="Proteomes" id="UP000005019">
    <property type="component" value="Unassembled WGS sequence"/>
</dbReference>
<dbReference type="Pfam" id="PF00015">
    <property type="entry name" value="MCPsignal"/>
    <property type="match status" value="1"/>
</dbReference>
<dbReference type="OrthoDB" id="343520at2"/>
<keyword evidence="5" id="KW-1133">Transmembrane helix</keyword>
<dbReference type="InterPro" id="IPR004090">
    <property type="entry name" value="Chemotax_Me-accpt_rcpt"/>
</dbReference>
<protein>
    <submittedName>
        <fullName evidence="8">Bacterial chemotaxis sensory transducer</fullName>
    </submittedName>
</protein>
<evidence type="ECO:0000259" key="7">
    <source>
        <dbReference type="PROSITE" id="PS50885"/>
    </source>
</evidence>
<dbReference type="SUPFAM" id="SSF58104">
    <property type="entry name" value="Methyl-accepting chemotaxis protein (MCP) signaling domain"/>
    <property type="match status" value="1"/>
</dbReference>
<comment type="caution">
    <text evidence="8">The sequence shown here is derived from an EMBL/GenBank/DDBJ whole genome shotgun (WGS) entry which is preliminary data.</text>
</comment>
<dbReference type="EMBL" id="AFHG01000052">
    <property type="protein sequence ID" value="EGK71230.1"/>
    <property type="molecule type" value="Genomic_DNA"/>
</dbReference>
<dbReference type="InterPro" id="IPR003660">
    <property type="entry name" value="HAMP_dom"/>
</dbReference>
<evidence type="ECO:0000256" key="2">
    <source>
        <dbReference type="ARBA" id="ARBA00023224"/>
    </source>
</evidence>
<accession>F5RE99</accession>
<evidence type="ECO:0000259" key="6">
    <source>
        <dbReference type="PROSITE" id="PS50111"/>
    </source>
</evidence>
<dbReference type="eggNOG" id="COG0840">
    <property type="taxonomic scope" value="Bacteria"/>
</dbReference>
<name>F5RE99_METUF</name>
<dbReference type="GO" id="GO:0004888">
    <property type="term" value="F:transmembrane signaling receptor activity"/>
    <property type="evidence" value="ECO:0007669"/>
    <property type="project" value="InterPro"/>
</dbReference>
<dbReference type="FunFam" id="1.10.287.950:FF:000001">
    <property type="entry name" value="Methyl-accepting chemotaxis sensory transducer"/>
    <property type="match status" value="1"/>
</dbReference>
<evidence type="ECO:0000256" key="3">
    <source>
        <dbReference type="ARBA" id="ARBA00029447"/>
    </source>
</evidence>
<proteinExistence type="inferred from homology"/>
<dbReference type="AlphaFoldDB" id="F5RE99"/>
<keyword evidence="2 4" id="KW-0807">Transducer</keyword>
<comment type="similarity">
    <text evidence="3">Belongs to the methyl-accepting chemotaxis (MCP) protein family.</text>
</comment>
<dbReference type="PANTHER" id="PTHR32089">
    <property type="entry name" value="METHYL-ACCEPTING CHEMOTAXIS PROTEIN MCPB"/>
    <property type="match status" value="1"/>
</dbReference>
<evidence type="ECO:0000256" key="5">
    <source>
        <dbReference type="SAM" id="Phobius"/>
    </source>
</evidence>
<dbReference type="STRING" id="1000565.METUNv1_02617"/>
<dbReference type="PANTHER" id="PTHR32089:SF112">
    <property type="entry name" value="LYSOZYME-LIKE PROTEIN-RELATED"/>
    <property type="match status" value="1"/>
</dbReference>
<feature type="transmembrane region" description="Helical" evidence="5">
    <location>
        <begin position="319"/>
        <end position="343"/>
    </location>
</feature>
<dbReference type="CDD" id="cd06225">
    <property type="entry name" value="HAMP"/>
    <property type="match status" value="1"/>
</dbReference>
<reference evidence="8 9" key="1">
    <citation type="journal article" date="2011" name="J. Bacteriol.">
        <title>Genome sequence of Methyloversatilis universalis FAM5T, a methylotrophic representative of the order Rhodocyclales.</title>
        <authorList>
            <person name="Kittichotirat W."/>
            <person name="Good N.M."/>
            <person name="Hall R."/>
            <person name="Bringel F."/>
            <person name="Lajus A."/>
            <person name="Medigue C."/>
            <person name="Smalley N.E."/>
            <person name="Beck D."/>
            <person name="Bumgarner R."/>
            <person name="Vuilleumier S."/>
            <person name="Kalyuzhnaya M.G."/>
        </authorList>
    </citation>
    <scope>NUCLEOTIDE SEQUENCE [LARGE SCALE GENOMIC DNA]</scope>
    <source>
        <strain evidence="9">ATCC BAA-1314 / JCM 13912 / FAM5</strain>
    </source>
</reference>
<sequence length="672" mass="71294">MNALLYPARALMSRMRFGPKMALVLGILLVLSIALATTLTMNRIDTLRLLENERVGAGYLRVLLHVMGSIQQHRGLSTTLLNGDASLTAKVDAKAAEVKEGLNQLRALDQANPALLKQGARIDGIEQEWTAVRQQMQGSGGDNFRRHSALVEKLLNDFRVVSDNTGMTFDPFEDTYTLNDAAVTVAPHTIEYLARLRGRAAAVSARKSASLEDSVELGALMQLVHSRISEMDRVVERVKLRSPVHAAAVAAQVEHLRESYAAVSPMLDNIVIRQQFDVAAPEVFAQASKPVDAALKVSQTLLDAIDASMNGHTHDMNTALVVTIAALVAGLLISSYLALGLYASLEQNIVRMIEGGRKLADGDLSARISVDSQDELGDIARSFNSMADGLATLITRVKSSAGEVGQVTLTLASATQQISEASTSQSQYASAMAATIEELSVSINSVSDSAADMRRHAEASRDEATQGHRAIDAVSSELDAVGHVVGEISQAAGAFIESTRAIGDMTRQVKDIAEQTNLLALNAAIEAARAGEQGRGFAVVADEVRKLAEKSAVSAQQIEEVTRALDARAGSVEAVVQRGVSAIDNSRSQLTQVVGALGRAADAAASTSQGIAGIAESVSEQTTASHDVARSVEQIAQMSEENSSAISSMANEAQHLRALAMSLEEAGARFRV</sequence>
<dbReference type="Pfam" id="PF00672">
    <property type="entry name" value="HAMP"/>
    <property type="match status" value="1"/>
</dbReference>
<feature type="domain" description="HAMP" evidence="7">
    <location>
        <begin position="343"/>
        <end position="395"/>
    </location>
</feature>
<dbReference type="InterPro" id="IPR004089">
    <property type="entry name" value="MCPsignal_dom"/>
</dbReference>
<gene>
    <name evidence="8" type="ORF">METUNv1_02617</name>
</gene>
<organism evidence="8 9">
    <name type="scientific">Methyloversatilis universalis (strain ATCC BAA-1314 / DSM 25237 / JCM 13912 / CCUG 52030 / FAM5)</name>
    <dbReference type="NCBI Taxonomy" id="1000565"/>
    <lineage>
        <taxon>Bacteria</taxon>
        <taxon>Pseudomonadati</taxon>
        <taxon>Pseudomonadota</taxon>
        <taxon>Betaproteobacteria</taxon>
        <taxon>Nitrosomonadales</taxon>
        <taxon>Sterolibacteriaceae</taxon>
        <taxon>Methyloversatilis</taxon>
    </lineage>
</organism>
<dbReference type="PROSITE" id="PS50111">
    <property type="entry name" value="CHEMOTAXIS_TRANSDUC_2"/>
    <property type="match status" value="1"/>
</dbReference>
<dbReference type="RefSeq" id="WP_008062359.1">
    <property type="nucleotide sequence ID" value="NZ_AFHG01000052.1"/>
</dbReference>
<dbReference type="GO" id="GO:0016020">
    <property type="term" value="C:membrane"/>
    <property type="evidence" value="ECO:0007669"/>
    <property type="project" value="UniProtKB-SubCell"/>
</dbReference>
<evidence type="ECO:0000313" key="8">
    <source>
        <dbReference type="EMBL" id="EGK71230.1"/>
    </source>
</evidence>
<dbReference type="SMART" id="SM00283">
    <property type="entry name" value="MA"/>
    <property type="match status" value="1"/>
</dbReference>
<dbReference type="PROSITE" id="PS50885">
    <property type="entry name" value="HAMP"/>
    <property type="match status" value="1"/>
</dbReference>
<evidence type="ECO:0000256" key="1">
    <source>
        <dbReference type="ARBA" id="ARBA00004370"/>
    </source>
</evidence>
<dbReference type="GO" id="GO:0006935">
    <property type="term" value="P:chemotaxis"/>
    <property type="evidence" value="ECO:0007669"/>
    <property type="project" value="InterPro"/>
</dbReference>
<keyword evidence="9" id="KW-1185">Reference proteome</keyword>
<comment type="subcellular location">
    <subcellularLocation>
        <location evidence="1">Membrane</location>
    </subcellularLocation>
</comment>
<feature type="domain" description="Methyl-accepting transducer" evidence="6">
    <location>
        <begin position="400"/>
        <end position="636"/>
    </location>
</feature>
<keyword evidence="5" id="KW-0812">Transmembrane</keyword>
<dbReference type="GO" id="GO:0007165">
    <property type="term" value="P:signal transduction"/>
    <property type="evidence" value="ECO:0007669"/>
    <property type="project" value="UniProtKB-KW"/>
</dbReference>
<dbReference type="CDD" id="cd11386">
    <property type="entry name" value="MCP_signal"/>
    <property type="match status" value="1"/>
</dbReference>
<keyword evidence="5" id="KW-0472">Membrane</keyword>
<dbReference type="PRINTS" id="PR00260">
    <property type="entry name" value="CHEMTRNSDUCR"/>
</dbReference>
<dbReference type="Gene3D" id="1.10.287.950">
    <property type="entry name" value="Methyl-accepting chemotaxis protein"/>
    <property type="match status" value="1"/>
</dbReference>